<keyword evidence="2" id="KW-1185">Reference proteome</keyword>
<accession>A0A9Q0VA41</accession>
<comment type="caution">
    <text evidence="1">The sequence shown here is derived from an EMBL/GenBank/DDBJ whole genome shotgun (WGS) entry which is preliminary data.</text>
</comment>
<protein>
    <submittedName>
        <fullName evidence="1">Uncharacterized protein</fullName>
    </submittedName>
</protein>
<reference evidence="1" key="1">
    <citation type="submission" date="2022-11" db="EMBL/GenBank/DDBJ databases">
        <authorList>
            <person name="Hyden B.L."/>
            <person name="Feng K."/>
            <person name="Yates T."/>
            <person name="Jawdy S."/>
            <person name="Smart L.B."/>
            <person name="Muchero W."/>
        </authorList>
    </citation>
    <scope>NUCLEOTIDE SEQUENCE</scope>
    <source>
        <tissue evidence="1">Shoot tip</tissue>
    </source>
</reference>
<name>A0A9Q0VA41_SALPP</name>
<evidence type="ECO:0000313" key="1">
    <source>
        <dbReference type="EMBL" id="KAJ6744558.1"/>
    </source>
</evidence>
<proteinExistence type="predicted"/>
<dbReference type="Proteomes" id="UP001151532">
    <property type="component" value="Chromosome 19"/>
</dbReference>
<reference evidence="1" key="2">
    <citation type="journal article" date="2023" name="Int. J. Mol. Sci.">
        <title>De Novo Assembly and Annotation of 11 Diverse Shrub Willow (Salix) Genomes Reveals Novel Gene Organization in Sex-Linked Regions.</title>
        <authorList>
            <person name="Hyden B."/>
            <person name="Feng K."/>
            <person name="Yates T.B."/>
            <person name="Jawdy S."/>
            <person name="Cereghino C."/>
            <person name="Smart L.B."/>
            <person name="Muchero W."/>
        </authorList>
    </citation>
    <scope>NUCLEOTIDE SEQUENCE</scope>
    <source>
        <tissue evidence="1">Shoot tip</tissue>
    </source>
</reference>
<organism evidence="1 2">
    <name type="scientific">Salix purpurea</name>
    <name type="common">Purple osier willow</name>
    <dbReference type="NCBI Taxonomy" id="77065"/>
    <lineage>
        <taxon>Eukaryota</taxon>
        <taxon>Viridiplantae</taxon>
        <taxon>Streptophyta</taxon>
        <taxon>Embryophyta</taxon>
        <taxon>Tracheophyta</taxon>
        <taxon>Spermatophyta</taxon>
        <taxon>Magnoliopsida</taxon>
        <taxon>eudicotyledons</taxon>
        <taxon>Gunneridae</taxon>
        <taxon>Pentapetalae</taxon>
        <taxon>rosids</taxon>
        <taxon>fabids</taxon>
        <taxon>Malpighiales</taxon>
        <taxon>Salicaceae</taxon>
        <taxon>Saliceae</taxon>
        <taxon>Salix</taxon>
    </lineage>
</organism>
<dbReference type="AlphaFoldDB" id="A0A9Q0VA41"/>
<sequence length="55" mass="6550">MQHLFCKNTKDPLFSPQKMSCWVVYWCIEPVESQNNSEPFDLDCSTVERLNLLHF</sequence>
<gene>
    <name evidence="1" type="ORF">OIU79_030824</name>
</gene>
<dbReference type="EMBL" id="JAPFFK010000009">
    <property type="protein sequence ID" value="KAJ6744558.1"/>
    <property type="molecule type" value="Genomic_DNA"/>
</dbReference>
<evidence type="ECO:0000313" key="2">
    <source>
        <dbReference type="Proteomes" id="UP001151532"/>
    </source>
</evidence>